<sequence>MPLGLRIQTIKWRIIHQEHRGETVTSIGICQSERKPVFNTKKQMSSHALKNTSTHMLTDYIETRT</sequence>
<proteinExistence type="predicted"/>
<protein>
    <submittedName>
        <fullName evidence="1">Uncharacterized protein</fullName>
    </submittedName>
</protein>
<dbReference type="EMBL" id="GGEC01079444">
    <property type="protein sequence ID" value="MBX59928.1"/>
    <property type="molecule type" value="Transcribed_RNA"/>
</dbReference>
<organism evidence="1">
    <name type="scientific">Rhizophora mucronata</name>
    <name type="common">Asiatic mangrove</name>
    <dbReference type="NCBI Taxonomy" id="61149"/>
    <lineage>
        <taxon>Eukaryota</taxon>
        <taxon>Viridiplantae</taxon>
        <taxon>Streptophyta</taxon>
        <taxon>Embryophyta</taxon>
        <taxon>Tracheophyta</taxon>
        <taxon>Spermatophyta</taxon>
        <taxon>Magnoliopsida</taxon>
        <taxon>eudicotyledons</taxon>
        <taxon>Gunneridae</taxon>
        <taxon>Pentapetalae</taxon>
        <taxon>rosids</taxon>
        <taxon>fabids</taxon>
        <taxon>Malpighiales</taxon>
        <taxon>Rhizophoraceae</taxon>
        <taxon>Rhizophora</taxon>
    </lineage>
</organism>
<name>A0A2P2PYY0_RHIMU</name>
<accession>A0A2P2PYY0</accession>
<dbReference type="AlphaFoldDB" id="A0A2P2PYY0"/>
<reference evidence="1" key="1">
    <citation type="submission" date="2018-02" db="EMBL/GenBank/DDBJ databases">
        <title>Rhizophora mucronata_Transcriptome.</title>
        <authorList>
            <person name="Meera S.P."/>
            <person name="Sreeshan A."/>
            <person name="Augustine A."/>
        </authorList>
    </citation>
    <scope>NUCLEOTIDE SEQUENCE</scope>
    <source>
        <tissue evidence="1">Leaf</tissue>
    </source>
</reference>
<evidence type="ECO:0000313" key="1">
    <source>
        <dbReference type="EMBL" id="MBX59928.1"/>
    </source>
</evidence>